<evidence type="ECO:0000313" key="2">
    <source>
        <dbReference type="Proteomes" id="UP000078200"/>
    </source>
</evidence>
<organism evidence="1 2">
    <name type="scientific">Glossina austeni</name>
    <name type="common">Savannah tsetse fly</name>
    <dbReference type="NCBI Taxonomy" id="7395"/>
    <lineage>
        <taxon>Eukaryota</taxon>
        <taxon>Metazoa</taxon>
        <taxon>Ecdysozoa</taxon>
        <taxon>Arthropoda</taxon>
        <taxon>Hexapoda</taxon>
        <taxon>Insecta</taxon>
        <taxon>Pterygota</taxon>
        <taxon>Neoptera</taxon>
        <taxon>Endopterygota</taxon>
        <taxon>Diptera</taxon>
        <taxon>Brachycera</taxon>
        <taxon>Muscomorpha</taxon>
        <taxon>Hippoboscoidea</taxon>
        <taxon>Glossinidae</taxon>
        <taxon>Glossina</taxon>
    </lineage>
</organism>
<accession>A0A1A9VE72</accession>
<reference evidence="1" key="1">
    <citation type="submission" date="2020-05" db="UniProtKB">
        <authorList>
            <consortium name="EnsemblMetazoa"/>
        </authorList>
    </citation>
    <scope>IDENTIFICATION</scope>
    <source>
        <strain evidence="1">TTRI</strain>
    </source>
</reference>
<sequence length="143" mass="16101">MGSQGKVSHHVKASSRYTVRKCAVPGCKVSSLNRFSRLFIVPGGGFCRAWAAWLGFELKRECQKHFAKHDIRHRKLLTDSLSCTSNAGNIPFEEVEDSEINLTDNIDVVMPLGRTYGQKRPSDLTFEELQQFSDLEEKKNGAI</sequence>
<dbReference type="AlphaFoldDB" id="A0A1A9VE72"/>
<dbReference type="EnsemblMetazoa" id="GAUT034417-RA">
    <property type="protein sequence ID" value="GAUT034417-PA"/>
    <property type="gene ID" value="GAUT034417"/>
</dbReference>
<name>A0A1A9VE72_GLOAU</name>
<protein>
    <submittedName>
        <fullName evidence="1">Uncharacterized protein</fullName>
    </submittedName>
</protein>
<dbReference type="Proteomes" id="UP000078200">
    <property type="component" value="Unassembled WGS sequence"/>
</dbReference>
<keyword evidence="2" id="KW-1185">Reference proteome</keyword>
<dbReference type="VEuPathDB" id="VectorBase:GAUT034417"/>
<evidence type="ECO:0000313" key="1">
    <source>
        <dbReference type="EnsemblMetazoa" id="GAUT034417-PA"/>
    </source>
</evidence>
<proteinExistence type="predicted"/>